<proteinExistence type="predicted"/>
<reference evidence="1 2" key="1">
    <citation type="submission" date="2022-05" db="EMBL/GenBank/DDBJ databases">
        <authorList>
            <consortium name="Genoscope - CEA"/>
            <person name="William W."/>
        </authorList>
    </citation>
    <scope>NUCLEOTIDE SEQUENCE [LARGE SCALE GENOMIC DNA]</scope>
</reference>
<sequence>MGFVEHVPVFKNSNTSNKKIPEYAKDFKKEWLYITGINKKCGEVETIISDYIDEDEEVQEFLEDLIIFTHKVNIKDKRDFEDNSYLEYLDYSDSDSDSDIDVSIEDEVFRVAIEIIDNDSDSDDE</sequence>
<comment type="caution">
    <text evidence="1">The sequence shown here is derived from an EMBL/GenBank/DDBJ whole genome shotgun (WGS) entry which is preliminary data.</text>
</comment>
<evidence type="ECO:0000313" key="1">
    <source>
        <dbReference type="EMBL" id="CAH3016606.1"/>
    </source>
</evidence>
<gene>
    <name evidence="1" type="ORF">PEVE_00030872</name>
</gene>
<protein>
    <submittedName>
        <fullName evidence="1">Uncharacterized protein</fullName>
    </submittedName>
</protein>
<organism evidence="1 2">
    <name type="scientific">Porites evermanni</name>
    <dbReference type="NCBI Taxonomy" id="104178"/>
    <lineage>
        <taxon>Eukaryota</taxon>
        <taxon>Metazoa</taxon>
        <taxon>Cnidaria</taxon>
        <taxon>Anthozoa</taxon>
        <taxon>Hexacorallia</taxon>
        <taxon>Scleractinia</taxon>
        <taxon>Fungiina</taxon>
        <taxon>Poritidae</taxon>
        <taxon>Porites</taxon>
    </lineage>
</organism>
<dbReference type="Proteomes" id="UP001159427">
    <property type="component" value="Unassembled WGS sequence"/>
</dbReference>
<evidence type="ECO:0000313" key="2">
    <source>
        <dbReference type="Proteomes" id="UP001159427"/>
    </source>
</evidence>
<name>A0ABN8LM41_9CNID</name>
<accession>A0ABN8LM41</accession>
<dbReference type="EMBL" id="CALNXI010000044">
    <property type="protein sequence ID" value="CAH3016606.1"/>
    <property type="molecule type" value="Genomic_DNA"/>
</dbReference>
<keyword evidence="2" id="KW-1185">Reference proteome</keyword>